<evidence type="ECO:0000256" key="2">
    <source>
        <dbReference type="ARBA" id="ARBA00022741"/>
    </source>
</evidence>
<evidence type="ECO:0000313" key="5">
    <source>
        <dbReference type="EMBL" id="MBU2712700.1"/>
    </source>
</evidence>
<accession>A0ABS5ZFD7</accession>
<proteinExistence type="predicted"/>
<protein>
    <submittedName>
        <fullName evidence="5">ATP-binding cassette domain-containing protein</fullName>
    </submittedName>
</protein>
<keyword evidence="6" id="KW-1185">Reference proteome</keyword>
<dbReference type="PANTHER" id="PTHR42781">
    <property type="entry name" value="SPERMIDINE/PUTRESCINE IMPORT ATP-BINDING PROTEIN POTA"/>
    <property type="match status" value="1"/>
</dbReference>
<dbReference type="InterPro" id="IPR003439">
    <property type="entry name" value="ABC_transporter-like_ATP-bd"/>
</dbReference>
<dbReference type="PANTHER" id="PTHR42781:SF4">
    <property type="entry name" value="SPERMIDINE_PUTRESCINE IMPORT ATP-BINDING PROTEIN POTA"/>
    <property type="match status" value="1"/>
</dbReference>
<dbReference type="Pfam" id="PF00005">
    <property type="entry name" value="ABC_tran"/>
    <property type="match status" value="1"/>
</dbReference>
<dbReference type="Gene3D" id="3.40.50.300">
    <property type="entry name" value="P-loop containing nucleotide triphosphate hydrolases"/>
    <property type="match status" value="1"/>
</dbReference>
<keyword evidence="3 5" id="KW-0067">ATP-binding</keyword>
<gene>
    <name evidence="5" type="ORF">KCG35_16650</name>
</gene>
<comment type="caution">
    <text evidence="5">The sequence shown here is derived from an EMBL/GenBank/DDBJ whole genome shotgun (WGS) entry which is preliminary data.</text>
</comment>
<dbReference type="EMBL" id="JAGSOY010000046">
    <property type="protein sequence ID" value="MBU2712700.1"/>
    <property type="molecule type" value="Genomic_DNA"/>
</dbReference>
<dbReference type="RefSeq" id="WP_215820927.1">
    <property type="nucleotide sequence ID" value="NZ_JAGSOY010000046.1"/>
</dbReference>
<reference evidence="5 6" key="1">
    <citation type="submission" date="2021-04" db="EMBL/GenBank/DDBJ databases">
        <authorList>
            <person name="Pira H."/>
            <person name="Risdian C."/>
            <person name="Wink J."/>
        </authorList>
    </citation>
    <scope>NUCLEOTIDE SEQUENCE [LARGE SCALE GENOMIC DNA]</scope>
    <source>
        <strain evidence="5 6">WH53</strain>
    </source>
</reference>
<dbReference type="PROSITE" id="PS00211">
    <property type="entry name" value="ABC_TRANSPORTER_1"/>
    <property type="match status" value="1"/>
</dbReference>
<evidence type="ECO:0000259" key="4">
    <source>
        <dbReference type="PROSITE" id="PS50893"/>
    </source>
</evidence>
<feature type="domain" description="ABC transporter" evidence="4">
    <location>
        <begin position="7"/>
        <end position="219"/>
    </location>
</feature>
<evidence type="ECO:0000256" key="1">
    <source>
        <dbReference type="ARBA" id="ARBA00022448"/>
    </source>
</evidence>
<dbReference type="Proteomes" id="UP000690515">
    <property type="component" value="Unassembled WGS sequence"/>
</dbReference>
<evidence type="ECO:0000313" key="6">
    <source>
        <dbReference type="Proteomes" id="UP000690515"/>
    </source>
</evidence>
<dbReference type="InterPro" id="IPR003593">
    <property type="entry name" value="AAA+_ATPase"/>
</dbReference>
<evidence type="ECO:0000256" key="3">
    <source>
        <dbReference type="ARBA" id="ARBA00022840"/>
    </source>
</evidence>
<dbReference type="InterPro" id="IPR027417">
    <property type="entry name" value="P-loop_NTPase"/>
</dbReference>
<sequence>MNKKGILQLQSISLYFGREPIIQGLNLTILPGEIVVLMGPSGCGKSTFLSALCGIVPDQFQFSGKVLLDQQDLTCLPLARRKIGMLFQDDLLFPHMSVKGNLAFALPQEINRRERHNQVIALLAEVGMEALAGRDPATLSGGQRARISLLRTLLAQPRVLLLDEPFSKLDQVTRSQFRQLVWSYTERYQLPTLLVTHDIADIPDHCSQVLQLPYMESTSC</sequence>
<dbReference type="PROSITE" id="PS50893">
    <property type="entry name" value="ABC_TRANSPORTER_2"/>
    <property type="match status" value="1"/>
</dbReference>
<keyword evidence="1" id="KW-0813">Transport</keyword>
<dbReference type="SMART" id="SM00382">
    <property type="entry name" value="AAA"/>
    <property type="match status" value="1"/>
</dbReference>
<keyword evidence="2" id="KW-0547">Nucleotide-binding</keyword>
<dbReference type="InterPro" id="IPR050093">
    <property type="entry name" value="ABC_SmlMolc_Importer"/>
</dbReference>
<organism evidence="5 6">
    <name type="scientific">Zooshikella harenae</name>
    <dbReference type="NCBI Taxonomy" id="2827238"/>
    <lineage>
        <taxon>Bacteria</taxon>
        <taxon>Pseudomonadati</taxon>
        <taxon>Pseudomonadota</taxon>
        <taxon>Gammaproteobacteria</taxon>
        <taxon>Oceanospirillales</taxon>
        <taxon>Zooshikellaceae</taxon>
        <taxon>Zooshikella</taxon>
    </lineage>
</organism>
<name>A0ABS5ZFD7_9GAMM</name>
<dbReference type="GO" id="GO:0005524">
    <property type="term" value="F:ATP binding"/>
    <property type="evidence" value="ECO:0007669"/>
    <property type="project" value="UniProtKB-KW"/>
</dbReference>
<dbReference type="SUPFAM" id="SSF52540">
    <property type="entry name" value="P-loop containing nucleoside triphosphate hydrolases"/>
    <property type="match status" value="1"/>
</dbReference>
<dbReference type="InterPro" id="IPR017871">
    <property type="entry name" value="ABC_transporter-like_CS"/>
</dbReference>